<dbReference type="OrthoDB" id="9809695at2"/>
<dbReference type="Gene3D" id="3.30.70.100">
    <property type="match status" value="1"/>
</dbReference>
<feature type="domain" description="NIPSNAP" evidence="1">
    <location>
        <begin position="5"/>
        <end position="88"/>
    </location>
</feature>
<evidence type="ECO:0000313" key="2">
    <source>
        <dbReference type="EMBL" id="TQM39117.1"/>
    </source>
</evidence>
<dbReference type="Pfam" id="PF07978">
    <property type="entry name" value="NIPSNAP"/>
    <property type="match status" value="1"/>
</dbReference>
<sequence>MTILELRQYTLHPGRRDELIELFERELVESQEELGARIVGTFRDLADPDRFVWIREFADMTTRLAALSGFYGGPVWKQHRDAANATMIDFDDVLLLEPVGAGFPHAPRAAVAAGAPGSSRVLAVVRTGEGLEPAAPDAERLLGARPVVARTAPFPNDFGALPVRDEQAVVWFASYPDSEAARSARERLDADPGWQTGATAVQLLELEPTPRSALR</sequence>
<reference evidence="2 3" key="1">
    <citation type="submission" date="2019-06" db="EMBL/GenBank/DDBJ databases">
        <title>Sequencing the genomes of 1000 actinobacteria strains.</title>
        <authorList>
            <person name="Klenk H.-P."/>
        </authorList>
    </citation>
    <scope>NUCLEOTIDE SEQUENCE [LARGE SCALE GENOMIC DNA]</scope>
    <source>
        <strain evidence="2 3">DSM 45511</strain>
    </source>
</reference>
<dbReference type="SUPFAM" id="SSF54909">
    <property type="entry name" value="Dimeric alpha+beta barrel"/>
    <property type="match status" value="1"/>
</dbReference>
<dbReference type="AlphaFoldDB" id="A0A543FZ66"/>
<evidence type="ECO:0000259" key="1">
    <source>
        <dbReference type="Pfam" id="PF07978"/>
    </source>
</evidence>
<dbReference type="InterPro" id="IPR012577">
    <property type="entry name" value="NIPSNAP"/>
</dbReference>
<dbReference type="RefSeq" id="WP_142105907.1">
    <property type="nucleotide sequence ID" value="NZ_VFPH01000002.1"/>
</dbReference>
<keyword evidence="2" id="KW-0503">Monooxygenase</keyword>
<gene>
    <name evidence="2" type="ORF">FB388_6372</name>
</gene>
<protein>
    <submittedName>
        <fullName evidence="2">Quinol monooxygenase YgiN</fullName>
    </submittedName>
</protein>
<evidence type="ECO:0000313" key="3">
    <source>
        <dbReference type="Proteomes" id="UP000319818"/>
    </source>
</evidence>
<proteinExistence type="predicted"/>
<name>A0A543FZ66_9PSEU</name>
<dbReference type="GO" id="GO:0004497">
    <property type="term" value="F:monooxygenase activity"/>
    <property type="evidence" value="ECO:0007669"/>
    <property type="project" value="UniProtKB-KW"/>
</dbReference>
<accession>A0A543FZ66</accession>
<comment type="caution">
    <text evidence="2">The sequence shown here is derived from an EMBL/GenBank/DDBJ whole genome shotgun (WGS) entry which is preliminary data.</text>
</comment>
<dbReference type="EMBL" id="VFPH01000002">
    <property type="protein sequence ID" value="TQM39117.1"/>
    <property type="molecule type" value="Genomic_DNA"/>
</dbReference>
<keyword evidence="3" id="KW-1185">Reference proteome</keyword>
<keyword evidence="2" id="KW-0560">Oxidoreductase</keyword>
<dbReference type="InterPro" id="IPR011008">
    <property type="entry name" value="Dimeric_a/b-barrel"/>
</dbReference>
<dbReference type="Proteomes" id="UP000319818">
    <property type="component" value="Unassembled WGS sequence"/>
</dbReference>
<organism evidence="2 3">
    <name type="scientific">Pseudonocardia cypriaca</name>
    <dbReference type="NCBI Taxonomy" id="882449"/>
    <lineage>
        <taxon>Bacteria</taxon>
        <taxon>Bacillati</taxon>
        <taxon>Actinomycetota</taxon>
        <taxon>Actinomycetes</taxon>
        <taxon>Pseudonocardiales</taxon>
        <taxon>Pseudonocardiaceae</taxon>
        <taxon>Pseudonocardia</taxon>
    </lineage>
</organism>